<feature type="compositionally biased region" description="Polar residues" evidence="1">
    <location>
        <begin position="134"/>
        <end position="143"/>
    </location>
</feature>
<evidence type="ECO:0000256" key="1">
    <source>
        <dbReference type="SAM" id="MobiDB-lite"/>
    </source>
</evidence>
<feature type="region of interest" description="Disordered" evidence="1">
    <location>
        <begin position="130"/>
        <end position="152"/>
    </location>
</feature>
<sequence length="152" mass="17235">MCWLKTLETALSYFREHFPLSVSKTTSTESSGYLQPLTEETGRRGAPAASILVVLMWVRSQSQLLFTAPPGSLLVMSHYFTTATQIGRKDPFRLRLQVVYQTWRRCWLKLSTANPADCLVLSFKTNRRHKTSPGLVQQGSSRTGPDRVTRSR</sequence>
<accession>A0A1A8BT35</accession>
<organism evidence="2">
    <name type="scientific">Nothobranchius kadleci</name>
    <name type="common">African annual killifish</name>
    <dbReference type="NCBI Taxonomy" id="1051664"/>
    <lineage>
        <taxon>Eukaryota</taxon>
        <taxon>Metazoa</taxon>
        <taxon>Chordata</taxon>
        <taxon>Craniata</taxon>
        <taxon>Vertebrata</taxon>
        <taxon>Euteleostomi</taxon>
        <taxon>Actinopterygii</taxon>
        <taxon>Neopterygii</taxon>
        <taxon>Teleostei</taxon>
        <taxon>Neoteleostei</taxon>
        <taxon>Acanthomorphata</taxon>
        <taxon>Ovalentaria</taxon>
        <taxon>Atherinomorphae</taxon>
        <taxon>Cyprinodontiformes</taxon>
        <taxon>Nothobranchiidae</taxon>
        <taxon>Nothobranchius</taxon>
    </lineage>
</organism>
<dbReference type="EMBL" id="HADZ01005739">
    <property type="protein sequence ID" value="SBP69680.1"/>
    <property type="molecule type" value="Transcribed_RNA"/>
</dbReference>
<gene>
    <name evidence="2" type="primary">Nfu_g_1_017385</name>
</gene>
<reference evidence="2" key="2">
    <citation type="submission" date="2016-06" db="EMBL/GenBank/DDBJ databases">
        <title>The genome of a short-lived fish provides insights into sex chromosome evolution and the genetic control of aging.</title>
        <authorList>
            <person name="Reichwald K."/>
            <person name="Felder M."/>
            <person name="Petzold A."/>
            <person name="Koch P."/>
            <person name="Groth M."/>
            <person name="Platzer M."/>
        </authorList>
    </citation>
    <scope>NUCLEOTIDE SEQUENCE</scope>
    <source>
        <tissue evidence="2">Brain</tissue>
    </source>
</reference>
<dbReference type="AlphaFoldDB" id="A0A1A8BT35"/>
<reference evidence="2" key="1">
    <citation type="submission" date="2016-05" db="EMBL/GenBank/DDBJ databases">
        <authorList>
            <person name="Lavstsen T."/>
            <person name="Jespersen J.S."/>
        </authorList>
    </citation>
    <scope>NUCLEOTIDE SEQUENCE</scope>
    <source>
        <tissue evidence="2">Brain</tissue>
    </source>
</reference>
<name>A0A1A8BT35_NOTKA</name>
<proteinExistence type="predicted"/>
<protein>
    <submittedName>
        <fullName evidence="2">Uncharacterized protein</fullName>
    </submittedName>
</protein>
<evidence type="ECO:0000313" key="2">
    <source>
        <dbReference type="EMBL" id="SBP69680.1"/>
    </source>
</evidence>